<keyword evidence="8" id="KW-0966">Cell projection</keyword>
<dbReference type="eggNOG" id="COG1843">
    <property type="taxonomic scope" value="Bacteria"/>
</dbReference>
<dbReference type="EMBL" id="CP002850">
    <property type="protein sequence ID" value="AEH62967.1"/>
    <property type="molecule type" value="Genomic_DNA"/>
</dbReference>
<accession>A0A0H3FZ95</accession>
<dbReference type="OrthoDB" id="9785233at2"/>
<protein>
    <recommendedName>
        <fullName evidence="2 5">Basal-body rod modification protein FlgD</fullName>
    </recommendedName>
</protein>
<dbReference type="Gene3D" id="2.30.30.910">
    <property type="match status" value="1"/>
</dbReference>
<evidence type="ECO:0000256" key="4">
    <source>
        <dbReference type="ARBA" id="ARBA00024746"/>
    </source>
</evidence>
<comment type="function">
    <text evidence="4 5">Required for flagellar hook formation. May act as a scaffolding protein.</text>
</comment>
<feature type="compositionally biased region" description="Low complexity" evidence="6">
    <location>
        <begin position="17"/>
        <end position="35"/>
    </location>
</feature>
<dbReference type="KEGG" id="zmm:Zmob_1136"/>
<feature type="region of interest" description="Disordered" evidence="6">
    <location>
        <begin position="1"/>
        <end position="35"/>
    </location>
</feature>
<feature type="compositionally biased region" description="Polar residues" evidence="6">
    <location>
        <begin position="1"/>
        <end position="16"/>
    </location>
</feature>
<dbReference type="HOGENOM" id="CLU_047535_0_2_5"/>
<dbReference type="Proteomes" id="UP000001494">
    <property type="component" value="Chromosome"/>
</dbReference>
<evidence type="ECO:0000313" key="8">
    <source>
        <dbReference type="EMBL" id="AEH62967.1"/>
    </source>
</evidence>
<evidence type="ECO:0000256" key="2">
    <source>
        <dbReference type="ARBA" id="ARBA00016013"/>
    </source>
</evidence>
<comment type="similarity">
    <text evidence="1 5">Belongs to the FlgD family.</text>
</comment>
<proteinExistence type="inferred from homology"/>
<organism evidence="8 9">
    <name type="scientific">Zymomonas mobilis subsp. mobilis (strain ATCC 10988 / DSM 424 / LMG 404 / NCIMB 8938 / NRRL B-806 / ZM1)</name>
    <dbReference type="NCBI Taxonomy" id="555217"/>
    <lineage>
        <taxon>Bacteria</taxon>
        <taxon>Pseudomonadati</taxon>
        <taxon>Pseudomonadota</taxon>
        <taxon>Alphaproteobacteria</taxon>
        <taxon>Sphingomonadales</taxon>
        <taxon>Zymomonadaceae</taxon>
        <taxon>Zymomonas</taxon>
    </lineage>
</organism>
<dbReference type="Pfam" id="PF03963">
    <property type="entry name" value="FlgD"/>
    <property type="match status" value="1"/>
</dbReference>
<keyword evidence="3 5" id="KW-1005">Bacterial flagellum biogenesis</keyword>
<dbReference type="AlphaFoldDB" id="A0A0H3FZ95"/>
<dbReference type="GeneID" id="79904203"/>
<evidence type="ECO:0000256" key="5">
    <source>
        <dbReference type="RuleBase" id="RU362076"/>
    </source>
</evidence>
<evidence type="ECO:0000256" key="3">
    <source>
        <dbReference type="ARBA" id="ARBA00022795"/>
    </source>
</evidence>
<dbReference type="Pfam" id="PF13860">
    <property type="entry name" value="FlgD_ig"/>
    <property type="match status" value="1"/>
</dbReference>
<evidence type="ECO:0000259" key="7">
    <source>
        <dbReference type="Pfam" id="PF13860"/>
    </source>
</evidence>
<name>A0A0H3FZ95_ZYMMA</name>
<keyword evidence="8" id="KW-0282">Flagellum</keyword>
<dbReference type="InterPro" id="IPR005648">
    <property type="entry name" value="FlgD"/>
</dbReference>
<evidence type="ECO:0000256" key="1">
    <source>
        <dbReference type="ARBA" id="ARBA00010577"/>
    </source>
</evidence>
<dbReference type="GO" id="GO:0044781">
    <property type="term" value="P:bacterial-type flagellum organization"/>
    <property type="evidence" value="ECO:0007669"/>
    <property type="project" value="UniProtKB-UniRule"/>
</dbReference>
<dbReference type="InterPro" id="IPR025965">
    <property type="entry name" value="FlgD/Vpr_Ig-like"/>
</dbReference>
<feature type="domain" description="FlgD/Vpr Ig-like" evidence="7">
    <location>
        <begin position="115"/>
        <end position="186"/>
    </location>
</feature>
<sequence length="230" mass="23243">MSSTSSVSGQSYINQLSSGSSTSSNSTSSSKDPTAALSSTDFLTLLTTQLKYQDPDSPVDNTQMAAQMAQFSSVAGINQLNTTVSSIQSDVSNSRLGNVSNWIGKAGLVSSNIATSIDGTFAGQVKLDSAASDVKISLADSAGKVVYSKDYGSQSAGDVSFSFSGNDSSGNAVSGPLTVKVNATNSSGGSVSNSTSTWTMIDAVNSPASGTTQIVTSLGTYDPSDITSIS</sequence>
<dbReference type="Gene3D" id="2.60.40.4070">
    <property type="match status" value="1"/>
</dbReference>
<reference evidence="8 9" key="1">
    <citation type="journal article" date="2011" name="J. Bacteriol.">
        <title>Genome sequence of the ethanol-producing Zymomonas mobilis subsp. mobilis lectotype strain ATCC 10988.</title>
        <authorList>
            <person name="Pappas K.M."/>
            <person name="Kouvelis V.N."/>
            <person name="Saunders E."/>
            <person name="Brettin T.S."/>
            <person name="Bruce D."/>
            <person name="Detter C."/>
            <person name="Balakireva M."/>
            <person name="Han C.S."/>
            <person name="Savvakis G."/>
            <person name="Kyrpides N.C."/>
            <person name="Typas M.A."/>
        </authorList>
    </citation>
    <scope>NUCLEOTIDE SEQUENCE [LARGE SCALE GENOMIC DNA]</scope>
    <source>
        <strain evidence="9">ATCC 10988 / DSM 424 / CCUG 17860 / LMG 404 / NCIMB 8938 / NRRL B-806 / ZM1</strain>
    </source>
</reference>
<evidence type="ECO:0000313" key="9">
    <source>
        <dbReference type="Proteomes" id="UP000001494"/>
    </source>
</evidence>
<dbReference type="RefSeq" id="WP_011240513.1">
    <property type="nucleotide sequence ID" value="NC_017262.1"/>
</dbReference>
<keyword evidence="8" id="KW-0969">Cilium</keyword>
<evidence type="ECO:0000256" key="6">
    <source>
        <dbReference type="SAM" id="MobiDB-lite"/>
    </source>
</evidence>
<gene>
    <name evidence="8" type="ordered locus">Zmob_1136</name>
</gene>